<dbReference type="InterPro" id="IPR006037">
    <property type="entry name" value="RCK_C"/>
</dbReference>
<evidence type="ECO:0000259" key="2">
    <source>
        <dbReference type="PROSITE" id="PS51202"/>
    </source>
</evidence>
<dbReference type="PROSITE" id="PS51202">
    <property type="entry name" value="RCK_C"/>
    <property type="match status" value="1"/>
</dbReference>
<organism evidence="3 4">
    <name type="scientific">Brevibacterium linens</name>
    <dbReference type="NCBI Taxonomy" id="1703"/>
    <lineage>
        <taxon>Bacteria</taxon>
        <taxon>Bacillati</taxon>
        <taxon>Actinomycetota</taxon>
        <taxon>Actinomycetes</taxon>
        <taxon>Micrococcales</taxon>
        <taxon>Brevibacteriaceae</taxon>
        <taxon>Brevibacterium</taxon>
    </lineage>
</organism>
<feature type="domain" description="RCK C-terminal" evidence="2">
    <location>
        <begin position="156"/>
        <end position="241"/>
    </location>
</feature>
<proteinExistence type="predicted"/>
<dbReference type="AlphaFoldDB" id="A0A2H1JFB4"/>
<reference evidence="3 4" key="1">
    <citation type="submission" date="2017-03" db="EMBL/GenBank/DDBJ databases">
        <authorList>
            <person name="Afonso C.L."/>
            <person name="Miller P.J."/>
            <person name="Scott M.A."/>
            <person name="Spackman E."/>
            <person name="Goraichik I."/>
            <person name="Dimitrov K.M."/>
            <person name="Suarez D.L."/>
            <person name="Swayne D.E."/>
        </authorList>
    </citation>
    <scope>NUCLEOTIDE SEQUENCE [LARGE SCALE GENOMIC DNA]</scope>
    <source>
        <strain evidence="3 4">Mu101</strain>
    </source>
</reference>
<dbReference type="InterPro" id="IPR036721">
    <property type="entry name" value="RCK_C_sf"/>
</dbReference>
<evidence type="ECO:0000313" key="3">
    <source>
        <dbReference type="EMBL" id="SMX86187.1"/>
    </source>
</evidence>
<dbReference type="Gene3D" id="3.40.50.720">
    <property type="entry name" value="NAD(P)-binding Rossmann-like Domain"/>
    <property type="match status" value="1"/>
</dbReference>
<dbReference type="SUPFAM" id="SSF116726">
    <property type="entry name" value="TrkA C-terminal domain-like"/>
    <property type="match status" value="1"/>
</dbReference>
<dbReference type="EMBL" id="FXZA01000013">
    <property type="protein sequence ID" value="SMX86187.1"/>
    <property type="molecule type" value="Genomic_DNA"/>
</dbReference>
<dbReference type="InterPro" id="IPR036291">
    <property type="entry name" value="NAD(P)-bd_dom_sf"/>
</dbReference>
<sequence length="246" mass="26863">MKSRKWRTRPAAFFLGNPHPLARDGAVAVIGLGRFGGSLATELAAYGVDVIGIDIDEAVVAQYSDKLAFVSRTDATDETVLRQVGIEEVSRVVIAIGNDLEAGILVASKVLKIGNQHIWAKAVSQTHADILGQLGIDNVIRPENDMGRRTAHLIRGHMSDFMSVSEDFVLARTAPPVRISDSPLASFDIRREYGISVVAFRRDGEDTWNIADQDVTLYANDEILVAGSPREVEDFSTLDEEDDEEG</sequence>
<evidence type="ECO:0000259" key="1">
    <source>
        <dbReference type="PROSITE" id="PS51201"/>
    </source>
</evidence>
<dbReference type="GO" id="GO:0008324">
    <property type="term" value="F:monoatomic cation transmembrane transporter activity"/>
    <property type="evidence" value="ECO:0007669"/>
    <property type="project" value="InterPro"/>
</dbReference>
<name>A0A2H1JFB4_BRELN</name>
<protein>
    <submittedName>
        <fullName evidence="3">Trk system potassium uptake protein TrkA</fullName>
    </submittedName>
</protein>
<accession>A0A2H1JFB4</accession>
<dbReference type="OrthoDB" id="9776294at2"/>
<dbReference type="PROSITE" id="PS51201">
    <property type="entry name" value="RCK_N"/>
    <property type="match status" value="1"/>
</dbReference>
<dbReference type="RefSeq" id="WP_101555753.1">
    <property type="nucleotide sequence ID" value="NZ_FXZA01000013.1"/>
</dbReference>
<gene>
    <name evidence="3" type="ORF">BLIN101_02257</name>
</gene>
<evidence type="ECO:0000313" key="4">
    <source>
        <dbReference type="Proteomes" id="UP000234498"/>
    </source>
</evidence>
<feature type="domain" description="RCK N-terminal" evidence="1">
    <location>
        <begin position="24"/>
        <end position="140"/>
    </location>
</feature>
<dbReference type="Pfam" id="PF02254">
    <property type="entry name" value="TrkA_N"/>
    <property type="match status" value="1"/>
</dbReference>
<dbReference type="Pfam" id="PF02080">
    <property type="entry name" value="TrkA_C"/>
    <property type="match status" value="1"/>
</dbReference>
<dbReference type="Gene3D" id="3.30.70.1450">
    <property type="entry name" value="Regulator of K+ conductance, C-terminal domain"/>
    <property type="match status" value="1"/>
</dbReference>
<dbReference type="InterPro" id="IPR003148">
    <property type="entry name" value="RCK_N"/>
</dbReference>
<dbReference type="InterPro" id="IPR050721">
    <property type="entry name" value="Trk_Ktr_HKT_K-transport"/>
</dbReference>
<dbReference type="PANTHER" id="PTHR43833:SF7">
    <property type="entry name" value="KTR SYSTEM POTASSIUM UPTAKE PROTEIN C"/>
    <property type="match status" value="1"/>
</dbReference>
<dbReference type="Proteomes" id="UP000234498">
    <property type="component" value="Unassembled WGS sequence"/>
</dbReference>
<dbReference type="GO" id="GO:0006813">
    <property type="term" value="P:potassium ion transport"/>
    <property type="evidence" value="ECO:0007669"/>
    <property type="project" value="InterPro"/>
</dbReference>
<dbReference type="SUPFAM" id="SSF51735">
    <property type="entry name" value="NAD(P)-binding Rossmann-fold domains"/>
    <property type="match status" value="1"/>
</dbReference>
<dbReference type="PANTHER" id="PTHR43833">
    <property type="entry name" value="POTASSIUM CHANNEL PROTEIN 2-RELATED-RELATED"/>
    <property type="match status" value="1"/>
</dbReference>